<dbReference type="GO" id="GO:0030955">
    <property type="term" value="F:potassium ion binding"/>
    <property type="evidence" value="ECO:0007669"/>
    <property type="project" value="UniProtKB-UniRule"/>
</dbReference>
<name>A0A445MRW0_9BACT</name>
<comment type="catalytic activity">
    <reaction evidence="16">
        <text>pyruvate + ATP = phosphoenolpyruvate + ADP + H(+)</text>
        <dbReference type="Rhea" id="RHEA:18157"/>
        <dbReference type="ChEBI" id="CHEBI:15361"/>
        <dbReference type="ChEBI" id="CHEBI:15378"/>
        <dbReference type="ChEBI" id="CHEBI:30616"/>
        <dbReference type="ChEBI" id="CHEBI:58702"/>
        <dbReference type="ChEBI" id="CHEBI:456216"/>
        <dbReference type="EC" id="2.7.1.40"/>
    </reaction>
</comment>
<dbReference type="NCBIfam" id="NF004978">
    <property type="entry name" value="PRK06354.1"/>
    <property type="match status" value="1"/>
</dbReference>
<keyword evidence="11" id="KW-0067">ATP-binding</keyword>
<reference evidence="19" key="1">
    <citation type="submission" date="2018-01" db="EMBL/GenBank/DDBJ databases">
        <authorList>
            <person name="Regsiter A."/>
            <person name="William W."/>
        </authorList>
    </citation>
    <scope>NUCLEOTIDE SEQUENCE</scope>
    <source>
        <strain evidence="19">TRIP AH-1</strain>
    </source>
</reference>
<dbReference type="Pfam" id="PF00224">
    <property type="entry name" value="PK"/>
    <property type="match status" value="1"/>
</dbReference>
<dbReference type="Gene3D" id="3.20.20.60">
    <property type="entry name" value="Phosphoenolpyruvate-binding domains"/>
    <property type="match status" value="1"/>
</dbReference>
<evidence type="ECO:0000256" key="16">
    <source>
        <dbReference type="RuleBase" id="RU000504"/>
    </source>
</evidence>
<dbReference type="PROSITE" id="PS00110">
    <property type="entry name" value="PYRUVATE_KINASE"/>
    <property type="match status" value="1"/>
</dbReference>
<dbReference type="InterPro" id="IPR040442">
    <property type="entry name" value="Pyrv_kinase-like_dom_sf"/>
</dbReference>
<dbReference type="GO" id="GO:0005524">
    <property type="term" value="F:ATP binding"/>
    <property type="evidence" value="ECO:0007669"/>
    <property type="project" value="UniProtKB-KW"/>
</dbReference>
<comment type="pathway">
    <text evidence="3 16">Carbohydrate degradation; glycolysis; pyruvate from D-glyceraldehyde 3-phosphate: step 5/5.</text>
</comment>
<dbReference type="Pfam" id="PF02887">
    <property type="entry name" value="PK_C"/>
    <property type="match status" value="1"/>
</dbReference>
<keyword evidence="7 16" id="KW-0808">Transferase</keyword>
<dbReference type="UniPathway" id="UPA00109">
    <property type="reaction ID" value="UER00188"/>
</dbReference>
<evidence type="ECO:0000256" key="5">
    <source>
        <dbReference type="ARBA" id="ARBA00012142"/>
    </source>
</evidence>
<dbReference type="InterPro" id="IPR015795">
    <property type="entry name" value="Pyrv_Knase_C"/>
</dbReference>
<evidence type="ECO:0000256" key="6">
    <source>
        <dbReference type="ARBA" id="ARBA00018587"/>
    </source>
</evidence>
<comment type="similarity">
    <text evidence="4 16">Belongs to the pyruvate kinase family.</text>
</comment>
<dbReference type="InterPro" id="IPR015813">
    <property type="entry name" value="Pyrv/PenolPyrv_kinase-like_dom"/>
</dbReference>
<dbReference type="SUPFAM" id="SSF52935">
    <property type="entry name" value="PK C-terminal domain-like"/>
    <property type="match status" value="1"/>
</dbReference>
<evidence type="ECO:0000313" key="19">
    <source>
        <dbReference type="EMBL" id="SPD72169.1"/>
    </source>
</evidence>
<dbReference type="Gene3D" id="2.40.33.10">
    <property type="entry name" value="PK beta-barrel domain-like"/>
    <property type="match status" value="1"/>
</dbReference>
<dbReference type="NCBIfam" id="NF004491">
    <property type="entry name" value="PRK05826.1"/>
    <property type="match status" value="1"/>
</dbReference>
<organism evidence="19">
    <name type="scientific">uncultured Desulfobacterium sp</name>
    <dbReference type="NCBI Taxonomy" id="201089"/>
    <lineage>
        <taxon>Bacteria</taxon>
        <taxon>Pseudomonadati</taxon>
        <taxon>Thermodesulfobacteriota</taxon>
        <taxon>Desulfobacteria</taxon>
        <taxon>Desulfobacterales</taxon>
        <taxon>Desulfobacteriaceae</taxon>
        <taxon>Desulfobacterium</taxon>
        <taxon>environmental samples</taxon>
    </lineage>
</organism>
<dbReference type="PRINTS" id="PR01050">
    <property type="entry name" value="PYRUVTKNASE"/>
</dbReference>
<evidence type="ECO:0000256" key="10">
    <source>
        <dbReference type="ARBA" id="ARBA00022777"/>
    </source>
</evidence>
<comment type="cofactor">
    <cofactor evidence="1">
        <name>Mg(2+)</name>
        <dbReference type="ChEBI" id="CHEBI:18420"/>
    </cofactor>
</comment>
<evidence type="ECO:0000259" key="17">
    <source>
        <dbReference type="Pfam" id="PF00224"/>
    </source>
</evidence>
<comment type="cofactor">
    <cofactor evidence="2">
        <name>K(+)</name>
        <dbReference type="ChEBI" id="CHEBI:29103"/>
    </cofactor>
</comment>
<feature type="domain" description="Pyruvate kinase barrel" evidence="17">
    <location>
        <begin position="4"/>
        <end position="325"/>
    </location>
</feature>
<keyword evidence="12 16" id="KW-0460">Magnesium</keyword>
<keyword evidence="13 16" id="KW-0324">Glycolysis</keyword>
<sequence length="475" mass="51805">MAGKTKIIATIGPSSSNKAVLKKMILAGMDVARLNLSHGSHNDHQRVIEHIRSLSLEMERPIGILLDLQGPKIRTGTLKDQRPVVLRKNSVINITTRDIPDGTADMVSTTYAGLARDVTKGDRILLDDGLIELKALSVTKDTVRCKIVNGGILKEHKGINLPGVKVSAPSLTEKDVTDLEFGIRAGVDYIALSFVRSPDDLIHIKALIKKHRADIPVIAKIEKPEAVQNLDSILDAADGVMVARGDLGVELRPELVPTIQKEIINKAIVMNKPVVTATQMLETMISNPIPTRAEASDVANAIFDGTDAVMLSGETALGRYPVKTVQMMVRIALEAENSPFMNYNLKHRTERNDLVTHAVAHSAVNILHELDAKAIIVFSVSGKTSKLISKMRPAKPVYAFSPSVKVFNRLSLAWGITPLIIPAIADTKSIIEKGERVLEEKKLVRKNDLVIIVTGLALKTGSTNMIKIHRVGQRD</sequence>
<dbReference type="InterPro" id="IPR015806">
    <property type="entry name" value="Pyrv_Knase_insert_dom_sf"/>
</dbReference>
<dbReference type="InterPro" id="IPR018209">
    <property type="entry name" value="Pyrv_Knase_AS"/>
</dbReference>
<gene>
    <name evidence="19" type="primary">pyk</name>
    <name evidence="19" type="ORF">PITCH_A1250004</name>
</gene>
<dbReference type="Gene3D" id="3.40.1380.20">
    <property type="entry name" value="Pyruvate kinase, C-terminal domain"/>
    <property type="match status" value="1"/>
</dbReference>
<keyword evidence="14 19" id="KW-0670">Pyruvate</keyword>
<dbReference type="InterPro" id="IPR036918">
    <property type="entry name" value="Pyrv_Knase_C_sf"/>
</dbReference>
<dbReference type="GO" id="GO:0004743">
    <property type="term" value="F:pyruvate kinase activity"/>
    <property type="evidence" value="ECO:0007669"/>
    <property type="project" value="UniProtKB-UniRule"/>
</dbReference>
<dbReference type="NCBIfam" id="TIGR01064">
    <property type="entry name" value="pyruv_kin"/>
    <property type="match status" value="1"/>
</dbReference>
<evidence type="ECO:0000256" key="11">
    <source>
        <dbReference type="ARBA" id="ARBA00022840"/>
    </source>
</evidence>
<evidence type="ECO:0000256" key="8">
    <source>
        <dbReference type="ARBA" id="ARBA00022723"/>
    </source>
</evidence>
<protein>
    <recommendedName>
        <fullName evidence="6 15">Pyruvate kinase</fullName>
        <ecNumber evidence="5 15">2.7.1.40</ecNumber>
    </recommendedName>
</protein>
<accession>A0A445MRW0</accession>
<dbReference type="FunFam" id="2.40.33.10:FF:000001">
    <property type="entry name" value="Pyruvate kinase"/>
    <property type="match status" value="1"/>
</dbReference>
<dbReference type="InterPro" id="IPR015793">
    <property type="entry name" value="Pyrv_Knase_brl"/>
</dbReference>
<dbReference type="SUPFAM" id="SSF50800">
    <property type="entry name" value="PK beta-barrel domain-like"/>
    <property type="match status" value="1"/>
</dbReference>
<proteinExistence type="inferred from homology"/>
<evidence type="ECO:0000256" key="13">
    <source>
        <dbReference type="ARBA" id="ARBA00023152"/>
    </source>
</evidence>
<dbReference type="GO" id="GO:0016301">
    <property type="term" value="F:kinase activity"/>
    <property type="evidence" value="ECO:0007669"/>
    <property type="project" value="UniProtKB-KW"/>
</dbReference>
<evidence type="ECO:0000256" key="14">
    <source>
        <dbReference type="ARBA" id="ARBA00023317"/>
    </source>
</evidence>
<keyword evidence="8" id="KW-0479">Metal-binding</keyword>
<dbReference type="SUPFAM" id="SSF51621">
    <property type="entry name" value="Phosphoenolpyruvate/pyruvate domain"/>
    <property type="match status" value="1"/>
</dbReference>
<dbReference type="InterPro" id="IPR001697">
    <property type="entry name" value="Pyr_Knase"/>
</dbReference>
<evidence type="ECO:0000256" key="2">
    <source>
        <dbReference type="ARBA" id="ARBA00001958"/>
    </source>
</evidence>
<dbReference type="FunFam" id="3.20.20.60:FF:000025">
    <property type="entry name" value="Pyruvate kinase"/>
    <property type="match status" value="1"/>
</dbReference>
<dbReference type="EMBL" id="OJIN01000030">
    <property type="protein sequence ID" value="SPD72169.1"/>
    <property type="molecule type" value="Genomic_DNA"/>
</dbReference>
<evidence type="ECO:0000256" key="9">
    <source>
        <dbReference type="ARBA" id="ARBA00022741"/>
    </source>
</evidence>
<evidence type="ECO:0000256" key="15">
    <source>
        <dbReference type="NCBIfam" id="TIGR01064"/>
    </source>
</evidence>
<evidence type="ECO:0000259" key="18">
    <source>
        <dbReference type="Pfam" id="PF02887"/>
    </source>
</evidence>
<dbReference type="EC" id="2.7.1.40" evidence="5 15"/>
<keyword evidence="10 16" id="KW-0418">Kinase</keyword>
<dbReference type="InterPro" id="IPR011037">
    <property type="entry name" value="Pyrv_Knase-like_insert_dom_sf"/>
</dbReference>
<evidence type="ECO:0000256" key="4">
    <source>
        <dbReference type="ARBA" id="ARBA00008663"/>
    </source>
</evidence>
<dbReference type="PANTHER" id="PTHR11817">
    <property type="entry name" value="PYRUVATE KINASE"/>
    <property type="match status" value="1"/>
</dbReference>
<evidence type="ECO:0000256" key="3">
    <source>
        <dbReference type="ARBA" id="ARBA00004997"/>
    </source>
</evidence>
<dbReference type="GO" id="GO:0000287">
    <property type="term" value="F:magnesium ion binding"/>
    <property type="evidence" value="ECO:0007669"/>
    <property type="project" value="UniProtKB-UniRule"/>
</dbReference>
<dbReference type="AlphaFoldDB" id="A0A445MRW0"/>
<feature type="domain" description="Pyruvate kinase C-terminal" evidence="18">
    <location>
        <begin position="357"/>
        <end position="469"/>
    </location>
</feature>
<keyword evidence="9" id="KW-0547">Nucleotide-binding</keyword>
<evidence type="ECO:0000256" key="1">
    <source>
        <dbReference type="ARBA" id="ARBA00001946"/>
    </source>
</evidence>
<evidence type="ECO:0000256" key="7">
    <source>
        <dbReference type="ARBA" id="ARBA00022679"/>
    </source>
</evidence>
<evidence type="ECO:0000256" key="12">
    <source>
        <dbReference type="ARBA" id="ARBA00022842"/>
    </source>
</evidence>